<dbReference type="Pfam" id="PF12259">
    <property type="entry name" value="Baculo_F"/>
    <property type="match status" value="1"/>
</dbReference>
<name>A0A2A4K6T9_HELVI</name>
<dbReference type="InterPro" id="IPR036397">
    <property type="entry name" value="RNaseH_sf"/>
</dbReference>
<evidence type="ECO:0000259" key="7">
    <source>
        <dbReference type="PROSITE" id="PS50994"/>
    </source>
</evidence>
<dbReference type="GO" id="GO:0015267">
    <property type="term" value="F:channel activity"/>
    <property type="evidence" value="ECO:0007669"/>
    <property type="project" value="InterPro"/>
</dbReference>
<dbReference type="STRING" id="7102.A0A2A4K6T9"/>
<dbReference type="InterPro" id="IPR022048">
    <property type="entry name" value="Envelope_fusion-like"/>
</dbReference>
<protein>
    <recommendedName>
        <fullName evidence="7">Integrase catalytic domain-containing protein</fullName>
    </recommendedName>
</protein>
<keyword evidence="2 6" id="KW-0812">Transmembrane</keyword>
<dbReference type="InterPro" id="IPR023271">
    <property type="entry name" value="Aquaporin-like"/>
</dbReference>
<dbReference type="Gene3D" id="1.20.1080.10">
    <property type="entry name" value="Glycerol uptake facilitator protein"/>
    <property type="match status" value="1"/>
</dbReference>
<dbReference type="Pfam" id="PF05380">
    <property type="entry name" value="Peptidase_A17"/>
    <property type="match status" value="1"/>
</dbReference>
<feature type="region of interest" description="Disordered" evidence="5">
    <location>
        <begin position="111"/>
        <end position="138"/>
    </location>
</feature>
<reference evidence="8" key="1">
    <citation type="submission" date="2017-09" db="EMBL/GenBank/DDBJ databases">
        <title>Contemporary evolution of a Lepidopteran species, Heliothis virescens, in response to modern agricultural practices.</title>
        <authorList>
            <person name="Fritz M.L."/>
            <person name="Deyonke A.M."/>
            <person name="Papanicolaou A."/>
            <person name="Micinski S."/>
            <person name="Westbrook J."/>
            <person name="Gould F."/>
        </authorList>
    </citation>
    <scope>NUCLEOTIDE SEQUENCE [LARGE SCALE GENOMIC DNA]</scope>
    <source>
        <strain evidence="8">HvINT-</strain>
        <tissue evidence="8">Whole body</tissue>
    </source>
</reference>
<dbReference type="InterPro" id="IPR041588">
    <property type="entry name" value="Integrase_H2C2"/>
</dbReference>
<dbReference type="GO" id="GO:0016020">
    <property type="term" value="C:membrane"/>
    <property type="evidence" value="ECO:0007669"/>
    <property type="project" value="UniProtKB-SubCell"/>
</dbReference>
<dbReference type="InterPro" id="IPR040676">
    <property type="entry name" value="DUF5641"/>
</dbReference>
<dbReference type="Gene3D" id="1.10.340.70">
    <property type="match status" value="1"/>
</dbReference>
<feature type="transmembrane region" description="Helical" evidence="6">
    <location>
        <begin position="2572"/>
        <end position="2594"/>
    </location>
</feature>
<dbReference type="InterPro" id="IPR012337">
    <property type="entry name" value="RNaseH-like_sf"/>
</dbReference>
<dbReference type="SUPFAM" id="SSF81338">
    <property type="entry name" value="Aquaporin-like"/>
    <property type="match status" value="1"/>
</dbReference>
<evidence type="ECO:0000256" key="2">
    <source>
        <dbReference type="ARBA" id="ARBA00022692"/>
    </source>
</evidence>
<dbReference type="Gene3D" id="3.30.420.10">
    <property type="entry name" value="Ribonuclease H-like superfamily/Ribonuclease H"/>
    <property type="match status" value="1"/>
</dbReference>
<dbReference type="Pfam" id="PF03564">
    <property type="entry name" value="DUF1759"/>
    <property type="match status" value="1"/>
</dbReference>
<feature type="region of interest" description="Disordered" evidence="5">
    <location>
        <begin position="553"/>
        <end position="581"/>
    </location>
</feature>
<sequence>MEGTIETQYQIMQAMNKIVINFKKDGASRKTTDYVQKKIDLLDKYWIEFLSNHEKIREREDPSHEYFVQEFFEKTRQFYNTTRESFVKYLTQEQNPVSPVLMPATFTFEPAPSTSKLSEQKFNPEQGTGGVKSGNQSPFSITVPEAIEITGNSKIDEMLRKQRSNVKAFQRTVSYINVDLLKEKWQFEDALKLLESRWKAIDSLYWDLDSLPNEAEEQYEISYNACELVYNQIKSNINTKMWSVSHREKSTPKIEIPTFSGSYEHWTAFKDLFVETIHSNPSLSKAQRMQFLKSKVKGEAEKLIQHLSISSENYETAWEILNRRYNNKKLIFSSHLNSLLGVPNTQHLSAASVKKLHDTTQECINAIKNLGVDTSSWDPILVHLLSQKLDAETLNDYLESLEEPRELPNLADFLNFLEGKFVSWETSRRKPETSKGAQSEPTQMKKKYHSYKAFSAKQNRNDDYKSNSLTKENEVASKCPHCNQAHKLFSCKEFLELQPDEKRKAIAKYNLCKNCLTVHTQSNGCLSRRKCRVCNLEHNTLLHDAYGKWGGQTSNNRSLQQNTAAADSKKTTSSNTNHVSQEDLSETLLTTALINVQANDGSLITLRALLDQGSQTSLITEKAAQRLRIPRGRCKGVIFGVGAKESNCKGVIRITCSAIHSDYEFDTDVFIMRNLINNLPNKSFTKPKSWKFLENITLADPDFNESRPVDILLGADIYSNIIQEGIIRHEKSQPVAQQTRLGWILCGSVQTTFQCNVVINNLDDIRQFWSVEDIAEDPKMSQDDLDCLQHYKNTTTRNEEGRYTVELPFISNFQEKLGASKSMALAQFRHLEKKFTKQPQLAESYRQFIHEYQAMNHMVECTSNTTPACYLPHHCVQRADSTTTALRVVFNASAKTSTGHTLNDLMKRGPNLQQDLMSLILRWRQYQFAYTADVEKMYRAIRCSPEHQNYQKILWRSSPDQRLREYQLTTVTYGMKAAPFLAMMTLKQLAADEGHKYQDSRAAEALQEEFYMDDLVSGSFTLSSAKQLQEDLLQLLRSGGFNLRKWSSNNEELLQNVNRASSHQAPFDFKQAESTKTLGLQWNPKEDTFTFELKIDATTKAEKRTKRALLSDISKIFDPLGWLAPITTTLKLLFKQAWLSNIQWDDLLPVKINTEWEKVRADLQYISEFRIQRWYKTGEHDTIQLHGFCDASIKAYACVVYCKIGTYVTLVAAKTRLVPENKKLTLPRLELCGAHLLSSLMQKIVQALHGREIKIYGWTDSTAVLGWIQGNINRWTPFVANRIRQIKEVIISDNWYYIKSADNPADCASRGITTAQLKQHHLWWYGPQFLPGFNELSVAERSVYVTDQEERKIKQSNVVVQPHSDDVIQYILHRNSDMARAVRILAWVLRFSRRQRYRSIYLHANEQDKAKHMIIKYVQEENFSEEINSLRKQEPVHRKSKTLCLNPFLDKDGLLRVGGRLKHANIDEEMKHPLIIPHRSHITDLIIDQAHRRTFHAGARMTLAHIRQSYWILGGNRAVRKRLLTCITCKKHKAIKQKQMMGYLPEPRSNPSRPFHHTGVDYTGYVDVKLNKGRGVKTSKGYIAVFVCMVTKAVHLELVSDLSSSAFLAALKRMSSRRGKPHHIYSDNGTNFVGANKALQQEQAELRKTFSDGFYAEISEMGIQWHFNAPAWPSAGGLWEAAVKSLKYHLRRVVGEQKLTFEEYSTLLAQLEACLNSRPLCTITEDPDDLNYLTPSHFLSSGPILTILDTEQDERTRWKRTEKIFEDIWKRWKSEYLAQLSARSKWQRPHENIQVDDVVIIHEPNLPAGRWALGRVTELHPGSDGLVRVVTLKTKSGYIKRPVIKLSVLVSNPKATDQTSKISHKQTIKKKDDQSNCRPGTASNLIATLITLFLFMTTVFGRQQTASPYSLTTIHKALYFDRISSMQFIRDEWKLIVYHDMSPYWDGSTTFEKYLQQITNVCERETKKALCDIIILQLRHAHDELKYYNEMLMNQHIEERTRKRRGLIDGVGYVANSLFGVLDQRFADQYKQDISLIKRNEEHLALLWKNQTSVVEAEYNLLKRTEESINRQHKVINQHLNNLTKATNILNKNLQEQEVMNELALSTIIATNMLAKLKSIQDTIIDTITDIHHGMFSVHLLSPKQLRDQLSIISGQLSRELSLPIENIQTELPKIYHLLKVKARVTQQYLIFEIRIPLISRESYDLYQLISIPQHHGNSTVAVVPVSDYIAINLRKDTYLAMTERDIQQCVQYDDLTRLCHSRKPIFQFKSEDSMCIKETSANRCRTNTAACRNNWMELSKTNTYLYYCCGQCALRVICEHQITAIQVAKAGVITLDSDCVIKGEDFTVFSHKMQHSEVRTATDLESQQIAPINHIINVSVPEIEINITDHQASFRHIKEQIEQMKSEKALYSEISSHDIHQYSVIYMLVLGAVLTVLVFLCRWFYRRRQRSADLQSNSETQHPKAPVAACREFATSIVGPPPHTRDASNQSREETVELRNFNSILSSIKQHKKTPPLAVPEDKVGSFGMTLPGHGVTEAQAVLIEALITFLLVMVVHGVCDARRNDIKGSAPLAIGLSITACHAACIPFSGASMNPARSIGPALVLGVWTSQWVYWVGPIVGGVIAGLVYKFIFRIGKTGDSGSYDF</sequence>
<dbReference type="PANTHER" id="PTHR47331">
    <property type="entry name" value="PHD-TYPE DOMAIN-CONTAINING PROTEIN"/>
    <property type="match status" value="1"/>
</dbReference>
<dbReference type="InterPro" id="IPR021109">
    <property type="entry name" value="Peptidase_aspartic_dom_sf"/>
</dbReference>
<evidence type="ECO:0000313" key="8">
    <source>
        <dbReference type="EMBL" id="PCG79985.1"/>
    </source>
</evidence>
<evidence type="ECO:0000256" key="1">
    <source>
        <dbReference type="ARBA" id="ARBA00004141"/>
    </source>
</evidence>
<dbReference type="InterPro" id="IPR000425">
    <property type="entry name" value="MIP"/>
</dbReference>
<accession>A0A2A4K6T9</accession>
<proteinExistence type="predicted"/>
<dbReference type="InterPro" id="IPR043502">
    <property type="entry name" value="DNA/RNA_pol_sf"/>
</dbReference>
<keyword evidence="4 6" id="KW-0472">Membrane</keyword>
<dbReference type="InterPro" id="IPR043128">
    <property type="entry name" value="Rev_trsase/Diguanyl_cyclase"/>
</dbReference>
<dbReference type="InterPro" id="IPR005312">
    <property type="entry name" value="DUF1759"/>
</dbReference>
<dbReference type="SUPFAM" id="SSF53098">
    <property type="entry name" value="Ribonuclease H-like"/>
    <property type="match status" value="1"/>
</dbReference>
<feature type="compositionally biased region" description="Polar residues" evidence="5">
    <location>
        <begin position="112"/>
        <end position="126"/>
    </location>
</feature>
<dbReference type="PROSITE" id="PS50994">
    <property type="entry name" value="INTEGRASE"/>
    <property type="match status" value="1"/>
</dbReference>
<dbReference type="Gene3D" id="3.10.10.10">
    <property type="entry name" value="HIV Type 1 Reverse Transcriptase, subunit A, domain 1"/>
    <property type="match status" value="1"/>
</dbReference>
<dbReference type="EMBL" id="NWSH01000070">
    <property type="protein sequence ID" value="PCG79985.1"/>
    <property type="molecule type" value="Genomic_DNA"/>
</dbReference>
<dbReference type="InterPro" id="IPR008042">
    <property type="entry name" value="Retrotrans_Pao"/>
</dbReference>
<dbReference type="GO" id="GO:0015074">
    <property type="term" value="P:DNA integration"/>
    <property type="evidence" value="ECO:0007669"/>
    <property type="project" value="InterPro"/>
</dbReference>
<evidence type="ECO:0000256" key="3">
    <source>
        <dbReference type="ARBA" id="ARBA00022989"/>
    </source>
</evidence>
<feature type="domain" description="Integrase catalytic" evidence="7">
    <location>
        <begin position="1550"/>
        <end position="1743"/>
    </location>
</feature>
<feature type="transmembrane region" description="Helical" evidence="6">
    <location>
        <begin position="2425"/>
        <end position="2446"/>
    </location>
</feature>
<dbReference type="Gene3D" id="3.30.70.270">
    <property type="match status" value="1"/>
</dbReference>
<dbReference type="Pfam" id="PF18701">
    <property type="entry name" value="DUF5641"/>
    <property type="match status" value="1"/>
</dbReference>
<organism evidence="8">
    <name type="scientific">Heliothis virescens</name>
    <name type="common">Tobacco budworm moth</name>
    <dbReference type="NCBI Taxonomy" id="7102"/>
    <lineage>
        <taxon>Eukaryota</taxon>
        <taxon>Metazoa</taxon>
        <taxon>Ecdysozoa</taxon>
        <taxon>Arthropoda</taxon>
        <taxon>Hexapoda</taxon>
        <taxon>Insecta</taxon>
        <taxon>Pterygota</taxon>
        <taxon>Neoptera</taxon>
        <taxon>Endopterygota</taxon>
        <taxon>Lepidoptera</taxon>
        <taxon>Glossata</taxon>
        <taxon>Ditrysia</taxon>
        <taxon>Noctuoidea</taxon>
        <taxon>Noctuidae</taxon>
        <taxon>Heliothinae</taxon>
        <taxon>Heliothis</taxon>
    </lineage>
</organism>
<dbReference type="GO" id="GO:0003676">
    <property type="term" value="F:nucleic acid binding"/>
    <property type="evidence" value="ECO:0007669"/>
    <property type="project" value="InterPro"/>
</dbReference>
<dbReference type="Pfam" id="PF00230">
    <property type="entry name" value="MIP"/>
    <property type="match status" value="1"/>
</dbReference>
<comment type="subcellular location">
    <subcellularLocation>
        <location evidence="1">Membrane</location>
        <topology evidence="1">Multi-pass membrane protein</topology>
    </subcellularLocation>
</comment>
<comment type="caution">
    <text evidence="8">The sequence shown here is derived from an EMBL/GenBank/DDBJ whole genome shotgun (WGS) entry which is preliminary data.</text>
</comment>
<gene>
    <name evidence="8" type="ORF">B5V51_12791</name>
</gene>
<dbReference type="PANTHER" id="PTHR47331:SF5">
    <property type="entry name" value="RIBONUCLEASE H"/>
    <property type="match status" value="1"/>
</dbReference>
<evidence type="ECO:0000256" key="5">
    <source>
        <dbReference type="SAM" id="MobiDB-lite"/>
    </source>
</evidence>
<dbReference type="InterPro" id="IPR001584">
    <property type="entry name" value="Integrase_cat-core"/>
</dbReference>
<feature type="compositionally biased region" description="Polar residues" evidence="5">
    <location>
        <begin position="553"/>
        <end position="579"/>
    </location>
</feature>
<evidence type="ECO:0000256" key="4">
    <source>
        <dbReference type="ARBA" id="ARBA00023136"/>
    </source>
</evidence>
<dbReference type="Gene3D" id="2.40.70.10">
    <property type="entry name" value="Acid Proteases"/>
    <property type="match status" value="1"/>
</dbReference>
<dbReference type="PRINTS" id="PR00783">
    <property type="entry name" value="MINTRINSICP"/>
</dbReference>
<dbReference type="Pfam" id="PF17921">
    <property type="entry name" value="Integrase_H2C2"/>
    <property type="match status" value="1"/>
</dbReference>
<feature type="transmembrane region" description="Helical" evidence="6">
    <location>
        <begin position="2614"/>
        <end position="2635"/>
    </location>
</feature>
<dbReference type="GO" id="GO:0071897">
    <property type="term" value="P:DNA biosynthetic process"/>
    <property type="evidence" value="ECO:0007669"/>
    <property type="project" value="UniProtKB-ARBA"/>
</dbReference>
<evidence type="ECO:0000256" key="6">
    <source>
        <dbReference type="SAM" id="Phobius"/>
    </source>
</evidence>
<dbReference type="GO" id="GO:0042575">
    <property type="term" value="C:DNA polymerase complex"/>
    <property type="evidence" value="ECO:0007669"/>
    <property type="project" value="UniProtKB-ARBA"/>
</dbReference>
<keyword evidence="3 6" id="KW-1133">Transmembrane helix</keyword>
<dbReference type="SUPFAM" id="SSF56672">
    <property type="entry name" value="DNA/RNA polymerases"/>
    <property type="match status" value="1"/>
</dbReference>